<reference evidence="1 2" key="1">
    <citation type="submission" date="2023-07" db="EMBL/GenBank/DDBJ databases">
        <title>Genomic Encyclopedia of Type Strains, Phase IV (KMG-IV): sequencing the most valuable type-strain genomes for metagenomic binning, comparative biology and taxonomic classification.</title>
        <authorList>
            <person name="Goeker M."/>
        </authorList>
    </citation>
    <scope>NUCLEOTIDE SEQUENCE [LARGE SCALE GENOMIC DNA]</scope>
    <source>
        <strain evidence="1 2">DSM 23948</strain>
    </source>
</reference>
<dbReference type="Proteomes" id="UP001231362">
    <property type="component" value="Unassembled WGS sequence"/>
</dbReference>
<dbReference type="EMBL" id="JAUSTU010000012">
    <property type="protein sequence ID" value="MDQ0156381.1"/>
    <property type="molecule type" value="Genomic_DNA"/>
</dbReference>
<proteinExistence type="predicted"/>
<evidence type="ECO:0000313" key="2">
    <source>
        <dbReference type="Proteomes" id="UP001231362"/>
    </source>
</evidence>
<comment type="caution">
    <text evidence="1">The sequence shown here is derived from an EMBL/GenBank/DDBJ whole genome shotgun (WGS) entry which is preliminary data.</text>
</comment>
<dbReference type="RefSeq" id="WP_307150895.1">
    <property type="nucleotide sequence ID" value="NZ_JAUSTU010000012.1"/>
</dbReference>
<sequence>MDTILIGLLSLAVLLLILSIFLKDPYKEIRNELDQFSMQQIQELYQIKRKLKILEEELLIDDHDLKPISAFEPSHRKEIHAIIKNQVWSLAQQGVPVEQIAKQSSLSNADVQHIIAEFSNGDRYE</sequence>
<keyword evidence="2" id="KW-1185">Reference proteome</keyword>
<protein>
    <submittedName>
        <fullName evidence="1">Uncharacterized protein</fullName>
    </submittedName>
</protein>
<accession>A0ABT9V600</accession>
<gene>
    <name evidence="1" type="ORF">J2S07_002701</name>
</gene>
<evidence type="ECO:0000313" key="1">
    <source>
        <dbReference type="EMBL" id="MDQ0156381.1"/>
    </source>
</evidence>
<name>A0ABT9V600_9BACL</name>
<organism evidence="1 2">
    <name type="scientific">Anoxybacillus andreesenii</name>
    <dbReference type="NCBI Taxonomy" id="1325932"/>
    <lineage>
        <taxon>Bacteria</taxon>
        <taxon>Bacillati</taxon>
        <taxon>Bacillota</taxon>
        <taxon>Bacilli</taxon>
        <taxon>Bacillales</taxon>
        <taxon>Anoxybacillaceae</taxon>
        <taxon>Anoxybacillus</taxon>
    </lineage>
</organism>